<organism evidence="18 19">
    <name type="scientific">Ditylenchus dipsaci</name>
    <dbReference type="NCBI Taxonomy" id="166011"/>
    <lineage>
        <taxon>Eukaryota</taxon>
        <taxon>Metazoa</taxon>
        <taxon>Ecdysozoa</taxon>
        <taxon>Nematoda</taxon>
        <taxon>Chromadorea</taxon>
        <taxon>Rhabditida</taxon>
        <taxon>Tylenchina</taxon>
        <taxon>Tylenchomorpha</taxon>
        <taxon>Sphaerularioidea</taxon>
        <taxon>Anguinidae</taxon>
        <taxon>Anguininae</taxon>
        <taxon>Ditylenchus</taxon>
    </lineage>
</organism>
<dbReference type="Pfam" id="PF00240">
    <property type="entry name" value="ubiquitin"/>
    <property type="match status" value="1"/>
</dbReference>
<dbReference type="CDD" id="cd17039">
    <property type="entry name" value="Ubl_ubiquitin_like"/>
    <property type="match status" value="2"/>
</dbReference>
<dbReference type="Gene3D" id="3.10.20.90">
    <property type="entry name" value="Phosphatidylinositol 3-kinase Catalytic Subunit, Chain A, domain 1"/>
    <property type="match status" value="2"/>
</dbReference>
<dbReference type="PROSITE" id="PS00447">
    <property type="entry name" value="DNA_POLYMERASE_A"/>
    <property type="match status" value="1"/>
</dbReference>
<evidence type="ECO:0000259" key="17">
    <source>
        <dbReference type="PROSITE" id="PS50053"/>
    </source>
</evidence>
<keyword evidence="7" id="KW-0548">Nucleotidyltransferase</keyword>
<evidence type="ECO:0000313" key="19">
    <source>
        <dbReference type="WBParaSite" id="jg20445"/>
    </source>
</evidence>
<keyword evidence="5" id="KW-0808">Transferase</keyword>
<evidence type="ECO:0000256" key="7">
    <source>
        <dbReference type="ARBA" id="ARBA00022695"/>
    </source>
</evidence>
<dbReference type="PROSITE" id="PS50053">
    <property type="entry name" value="UBIQUITIN_2"/>
    <property type="match status" value="1"/>
</dbReference>
<dbReference type="GO" id="GO:0005921">
    <property type="term" value="C:gap junction"/>
    <property type="evidence" value="ECO:0007669"/>
    <property type="project" value="UniProtKB-SubCell"/>
</dbReference>
<feature type="transmembrane region" description="Helical" evidence="16">
    <location>
        <begin position="254"/>
        <end position="274"/>
    </location>
</feature>
<proteinExistence type="inferred from homology"/>
<dbReference type="Gene3D" id="3.30.70.370">
    <property type="match status" value="1"/>
</dbReference>
<dbReference type="PANTHER" id="PTHR10133">
    <property type="entry name" value="DNA POLYMERASE I"/>
    <property type="match status" value="1"/>
</dbReference>
<dbReference type="GO" id="GO:0005886">
    <property type="term" value="C:plasma membrane"/>
    <property type="evidence" value="ECO:0007669"/>
    <property type="project" value="UniProtKB-SubCell"/>
</dbReference>
<evidence type="ECO:0000313" key="18">
    <source>
        <dbReference type="Proteomes" id="UP000887574"/>
    </source>
</evidence>
<dbReference type="InterPro" id="IPR029071">
    <property type="entry name" value="Ubiquitin-like_domsf"/>
</dbReference>
<comment type="similarity">
    <text evidence="16">Belongs to the pannexin family.</text>
</comment>
<dbReference type="GO" id="GO:0097681">
    <property type="term" value="P:double-strand break repair via alternative nonhomologous end joining"/>
    <property type="evidence" value="ECO:0007669"/>
    <property type="project" value="TreeGrafter"/>
</dbReference>
<dbReference type="Pfam" id="PF00476">
    <property type="entry name" value="DNA_pol_A"/>
    <property type="match status" value="1"/>
</dbReference>
<evidence type="ECO:0000256" key="10">
    <source>
        <dbReference type="ARBA" id="ARBA00022949"/>
    </source>
</evidence>
<evidence type="ECO:0000256" key="12">
    <source>
        <dbReference type="ARBA" id="ARBA00023065"/>
    </source>
</evidence>
<evidence type="ECO:0000256" key="6">
    <source>
        <dbReference type="ARBA" id="ARBA00022692"/>
    </source>
</evidence>
<dbReference type="Pfam" id="PF00876">
    <property type="entry name" value="Innexin"/>
    <property type="match status" value="1"/>
</dbReference>
<evidence type="ECO:0000256" key="8">
    <source>
        <dbReference type="ARBA" id="ARBA00022868"/>
    </source>
</evidence>
<dbReference type="WBParaSite" id="jg20445">
    <property type="protein sequence ID" value="jg20445"/>
    <property type="gene ID" value="jg20445"/>
</dbReference>
<keyword evidence="3 16" id="KW-0813">Transport</keyword>
<dbReference type="SMART" id="SM00482">
    <property type="entry name" value="POLAc"/>
    <property type="match status" value="1"/>
</dbReference>
<evidence type="ECO:0000256" key="3">
    <source>
        <dbReference type="ARBA" id="ARBA00022448"/>
    </source>
</evidence>
<feature type="transmembrane region" description="Helical" evidence="16">
    <location>
        <begin position="24"/>
        <end position="43"/>
    </location>
</feature>
<keyword evidence="13 16" id="KW-0472">Membrane</keyword>
<comment type="function">
    <text evidence="16">Structural component of the gap junctions.</text>
</comment>
<keyword evidence="10" id="KW-0965">Cell junction</keyword>
<dbReference type="Gene3D" id="1.10.150.20">
    <property type="entry name" value="5' to 3' exonuclease, C-terminal subdomain"/>
    <property type="match status" value="1"/>
</dbReference>
<comment type="subcellular location">
    <subcellularLocation>
        <location evidence="1">Cell junction</location>
        <location evidence="1">Gap junction</location>
    </subcellularLocation>
    <subcellularLocation>
        <location evidence="2 16">Cell membrane</location>
        <topology evidence="2 16">Multi-pass membrane protein</topology>
    </subcellularLocation>
</comment>
<dbReference type="Gene3D" id="1.20.1060.10">
    <property type="entry name" value="Taq DNA Polymerase, Chain T, domain 4"/>
    <property type="match status" value="1"/>
</dbReference>
<dbReference type="InterPro" id="IPR000990">
    <property type="entry name" value="Innexin"/>
</dbReference>
<keyword evidence="18" id="KW-1185">Reference proteome</keyword>
<dbReference type="Proteomes" id="UP000887574">
    <property type="component" value="Unplaced"/>
</dbReference>
<dbReference type="InterPro" id="IPR043502">
    <property type="entry name" value="DNA/RNA_pol_sf"/>
</dbReference>
<dbReference type="PANTHER" id="PTHR10133:SF62">
    <property type="entry name" value="DNA POLYMERASE THETA"/>
    <property type="match status" value="1"/>
</dbReference>
<gene>
    <name evidence="16" type="primary">inx</name>
</gene>
<dbReference type="InterPro" id="IPR002298">
    <property type="entry name" value="DNA_polymerase_A"/>
</dbReference>
<keyword evidence="14 16" id="KW-0407">Ion channel</keyword>
<evidence type="ECO:0000256" key="14">
    <source>
        <dbReference type="ARBA" id="ARBA00023303"/>
    </source>
</evidence>
<evidence type="ECO:0000256" key="4">
    <source>
        <dbReference type="ARBA" id="ARBA00022475"/>
    </source>
</evidence>
<dbReference type="GO" id="GO:0003887">
    <property type="term" value="F:DNA-directed DNA polymerase activity"/>
    <property type="evidence" value="ECO:0007669"/>
    <property type="project" value="UniProtKB-KW"/>
</dbReference>
<keyword evidence="12 16" id="KW-0406">Ion transport</keyword>
<evidence type="ECO:0000256" key="13">
    <source>
        <dbReference type="ARBA" id="ARBA00023136"/>
    </source>
</evidence>
<sequence>MQSVLRQVHPKKRIDTDLVDRLNYFYTPSLLALFSLVVGGKTFGRKPLECWLPAQFKGHWEKYVYDLCYVEGTYFVSPNETFPTDIEQRKERLLGYYQWFPVLLIGLMILSFLPKTIWSGLNWRSGVDVSSIVQVVLNSNTHHGMEAAAKQLRDKLQSTNATYVTKMYLLFKFVNVIACCLGLYILASFMSDKYSLLATLMAFWKVVPWKVSGRFPRVTYCDFELREKGGHMVHHTVQCVLPINMLNDYIHLTLWLWLSLLAFINFLNFCYWLWLCLNTEKARTLLEKQLLQTGDLCECPNNFLGHKKLKEFVENQMKHDDFTVQQAVQCNCVNQKFVVHKNTSNQLISSTSSPAKIKRLFGLKKSSKKKVLSAASDQIAAIVVDLEEGNSLDSNLTNIAEPGFYYLPPQQYTTKSRLLRSLSFSGIVPALIVLDANELYITTSQGKRMLLEDPKGSSFPWTDPCPSDAFQGKFLRNVKKADGTNDLEVIESASLKPSVKEKSSSSTFLILFSCNRDKLGYPEICGLNFVKGEFLMISATENQYFILPMVKMKDSCTNCGMEDLKSLLEEFLTSDKTTKWIPDSLEFLRSIRSLFSSCSIKTRSVGCVRTLECLVMDSDVPIQPIKLNIRDMAKRFNCAPPEWAVKIIPDIEPAIINSAIDAYLTHVVALKLLSSSSARMQNLQSLYLQSLEVVSNIELFGIAFDKDKCKKLSEKIVSQMTIQEKRVFQCCGEKFNLDSSGEVAKILFSKMKLSIPNNAGNTRRHLSTSADVLKQIDHPICDMIIKWRRLENALAALTSLLHAAKKYPDNRIRTAFDNYSASAGRILSSNPDMHVLPKDPIISHYSTRSVLIAPQGCIFVAADYCQLELRVLCQLSSDKSLAKLLNAADGVDPFDKMATMFSTEEVAISRQKSKQLCYAIIYGMGAESLAHEINATKVEAQALINRFFQLFPKIKCWIESRMDKCRETLYAETFLGRKKQFSSTIGDIQKDDKKIGRQCINYIIQGTASEMFRKALIYTDKRLQEQKFHGRIVMQIHDELIVEVPQECVEQTAIILKDSMEKAFQRFLKDGEQAKLRFPVKLSAGQNWGHLERLDYCDVVIKTRDEKTLPLAVDRTCTVKHLVARIQKITGTEGKHQFLIFQGQQLEDEMSLAHYNIEQDCLLAFTDRLRAGGDRSAAPFYITVFIDHNGQKQGYSLPENATVQQLMKRIQVANGGQRYKQFLSLNGLRLCLLRPLSFYKIDDDSVIQLNDVCYPLEKPKKISVIRKTLVKCEFLCKFNLKNALIIDCS</sequence>
<dbReference type="InterPro" id="IPR000626">
    <property type="entry name" value="Ubiquitin-like_dom"/>
</dbReference>
<comment type="catalytic activity">
    <reaction evidence="15">
        <text>DNA(n) + a 2'-deoxyribonucleoside 5'-triphosphate = DNA(n+1) + diphosphate</text>
        <dbReference type="Rhea" id="RHEA:22508"/>
        <dbReference type="Rhea" id="RHEA-COMP:17339"/>
        <dbReference type="Rhea" id="RHEA-COMP:17340"/>
        <dbReference type="ChEBI" id="CHEBI:33019"/>
        <dbReference type="ChEBI" id="CHEBI:61560"/>
        <dbReference type="ChEBI" id="CHEBI:173112"/>
        <dbReference type="EC" id="2.7.7.7"/>
    </reaction>
</comment>
<dbReference type="InterPro" id="IPR001098">
    <property type="entry name" value="DNA-dir_DNA_pol_A_palm_dom"/>
</dbReference>
<feature type="domain" description="Ubiquitin-like" evidence="17">
    <location>
        <begin position="1097"/>
        <end position="1172"/>
    </location>
</feature>
<dbReference type="GO" id="GO:0003677">
    <property type="term" value="F:DNA binding"/>
    <property type="evidence" value="ECO:0007669"/>
    <property type="project" value="InterPro"/>
</dbReference>
<protein>
    <recommendedName>
        <fullName evidence="16">Innexin</fullName>
    </recommendedName>
</protein>
<dbReference type="PRINTS" id="PR00868">
    <property type="entry name" value="DNAPOLI"/>
</dbReference>
<accession>A0A915DKA8</accession>
<evidence type="ECO:0000256" key="1">
    <source>
        <dbReference type="ARBA" id="ARBA00004610"/>
    </source>
</evidence>
<feature type="transmembrane region" description="Helical" evidence="16">
    <location>
        <begin position="167"/>
        <end position="187"/>
    </location>
</feature>
<keyword evidence="4" id="KW-1003">Cell membrane</keyword>
<keyword evidence="11 16" id="KW-1133">Transmembrane helix</keyword>
<keyword evidence="6 16" id="KW-0812">Transmembrane</keyword>
<dbReference type="SUPFAM" id="SSF54236">
    <property type="entry name" value="Ubiquitin-like"/>
    <property type="match status" value="2"/>
</dbReference>
<keyword evidence="8" id="KW-0303">Gap junction</keyword>
<feature type="transmembrane region" description="Helical" evidence="16">
    <location>
        <begin position="96"/>
        <end position="113"/>
    </location>
</feature>
<dbReference type="GO" id="GO:0034220">
    <property type="term" value="P:monoatomic ion transmembrane transport"/>
    <property type="evidence" value="ECO:0007669"/>
    <property type="project" value="UniProtKB-KW"/>
</dbReference>
<keyword evidence="9" id="KW-0239">DNA-directed DNA polymerase</keyword>
<dbReference type="SMART" id="SM00213">
    <property type="entry name" value="UBQ"/>
    <property type="match status" value="2"/>
</dbReference>
<dbReference type="InterPro" id="IPR019760">
    <property type="entry name" value="DNA-dir_DNA_pol_A_CS"/>
</dbReference>
<evidence type="ECO:0000256" key="2">
    <source>
        <dbReference type="ARBA" id="ARBA00004651"/>
    </source>
</evidence>
<evidence type="ECO:0000256" key="5">
    <source>
        <dbReference type="ARBA" id="ARBA00022679"/>
    </source>
</evidence>
<dbReference type="SUPFAM" id="SSF56672">
    <property type="entry name" value="DNA/RNA polymerases"/>
    <property type="match status" value="1"/>
</dbReference>
<evidence type="ECO:0000256" key="16">
    <source>
        <dbReference type="RuleBase" id="RU010713"/>
    </source>
</evidence>
<dbReference type="GO" id="GO:0006261">
    <property type="term" value="P:DNA-templated DNA replication"/>
    <property type="evidence" value="ECO:0007669"/>
    <property type="project" value="InterPro"/>
</dbReference>
<evidence type="ECO:0000256" key="11">
    <source>
        <dbReference type="ARBA" id="ARBA00022989"/>
    </source>
</evidence>
<reference evidence="19" key="1">
    <citation type="submission" date="2022-11" db="UniProtKB">
        <authorList>
            <consortium name="WormBaseParasite"/>
        </authorList>
    </citation>
    <scope>IDENTIFICATION</scope>
</reference>
<name>A0A915DKA8_9BILA</name>
<evidence type="ECO:0000256" key="15">
    <source>
        <dbReference type="ARBA" id="ARBA00049244"/>
    </source>
</evidence>
<evidence type="ECO:0000256" key="9">
    <source>
        <dbReference type="ARBA" id="ARBA00022932"/>
    </source>
</evidence>
<dbReference type="PROSITE" id="PS51013">
    <property type="entry name" value="PANNEXIN"/>
    <property type="match status" value="1"/>
</dbReference>